<evidence type="ECO:0000313" key="2">
    <source>
        <dbReference type="Proteomes" id="UP001177003"/>
    </source>
</evidence>
<protein>
    <submittedName>
        <fullName evidence="1">Uncharacterized protein</fullName>
    </submittedName>
</protein>
<dbReference type="EMBL" id="OX465080">
    <property type="protein sequence ID" value="CAI9282509.1"/>
    <property type="molecule type" value="Genomic_DNA"/>
</dbReference>
<dbReference type="Proteomes" id="UP001177003">
    <property type="component" value="Chromosome 4"/>
</dbReference>
<evidence type="ECO:0000313" key="1">
    <source>
        <dbReference type="EMBL" id="CAI9282509.1"/>
    </source>
</evidence>
<accession>A0AA35YYJ2</accession>
<keyword evidence="2" id="KW-1185">Reference proteome</keyword>
<proteinExistence type="predicted"/>
<reference evidence="1" key="1">
    <citation type="submission" date="2023-04" db="EMBL/GenBank/DDBJ databases">
        <authorList>
            <person name="Vijverberg K."/>
            <person name="Xiong W."/>
            <person name="Schranz E."/>
        </authorList>
    </citation>
    <scope>NUCLEOTIDE SEQUENCE</scope>
</reference>
<name>A0AA35YYJ2_LACSI</name>
<sequence>MSSSTPNPNGHCPVVELNFKGVFLRNPFSYKLGKPLLYGIAAIANDRDYASFIFDAYGSDGIIPIYVDRDGQRIEGWFGSEIEEEEDSDDSCIDSSENEEEIENLRDVEMDFNDDEVIMNITKGDDFV</sequence>
<dbReference type="AlphaFoldDB" id="A0AA35YYJ2"/>
<gene>
    <name evidence="1" type="ORF">LSALG_LOCUS22145</name>
</gene>
<organism evidence="1 2">
    <name type="scientific">Lactuca saligna</name>
    <name type="common">Willowleaf lettuce</name>
    <dbReference type="NCBI Taxonomy" id="75948"/>
    <lineage>
        <taxon>Eukaryota</taxon>
        <taxon>Viridiplantae</taxon>
        <taxon>Streptophyta</taxon>
        <taxon>Embryophyta</taxon>
        <taxon>Tracheophyta</taxon>
        <taxon>Spermatophyta</taxon>
        <taxon>Magnoliopsida</taxon>
        <taxon>eudicotyledons</taxon>
        <taxon>Gunneridae</taxon>
        <taxon>Pentapetalae</taxon>
        <taxon>asterids</taxon>
        <taxon>campanulids</taxon>
        <taxon>Asterales</taxon>
        <taxon>Asteraceae</taxon>
        <taxon>Cichorioideae</taxon>
        <taxon>Cichorieae</taxon>
        <taxon>Lactucinae</taxon>
        <taxon>Lactuca</taxon>
    </lineage>
</organism>